<dbReference type="Pfam" id="PF08388">
    <property type="entry name" value="GIIM"/>
    <property type="match status" value="1"/>
</dbReference>
<feature type="domain" description="Group II intron maturase-specific" evidence="1">
    <location>
        <begin position="244"/>
        <end position="322"/>
    </location>
</feature>
<dbReference type="EMBL" id="JQ237893">
    <property type="protein sequence ID" value="AEY70809.3"/>
    <property type="molecule type" value="Genomic_DNA"/>
</dbReference>
<dbReference type="GeneID" id="14690199"/>
<dbReference type="AlphaFoldDB" id="M1EWD6"/>
<evidence type="ECO:0000313" key="2">
    <source>
        <dbReference type="EMBL" id="AEY70809.3"/>
    </source>
</evidence>
<reference evidence="2" key="1">
    <citation type="submission" date="2011-12" db="EMBL/GenBank/DDBJ databases">
        <title>Comparative chloroplast genomics between Euglena taxa (Euglenophyta).</title>
        <authorList>
            <person name="Bennett M.S."/>
            <person name="Triemer R.E."/>
        </authorList>
    </citation>
    <scope>NUCLEOTIDE SEQUENCE</scope>
    <source>
        <strain evidence="2">NJ001</strain>
    </source>
</reference>
<keyword evidence="2" id="KW-0150">Chloroplast</keyword>
<proteinExistence type="predicted"/>
<organism evidence="2">
    <name type="scientific">Euglena viridis</name>
    <name type="common">Cercaria viridis</name>
    <dbReference type="NCBI Taxonomy" id="3040"/>
    <lineage>
        <taxon>Eukaryota</taxon>
        <taxon>Discoba</taxon>
        <taxon>Euglenozoa</taxon>
        <taxon>Euglenida</taxon>
        <taxon>Spirocuta</taxon>
        <taxon>Euglenophyceae</taxon>
        <taxon>Euglenales</taxon>
        <taxon>Euglenaceae</taxon>
        <taxon>Euglena</taxon>
    </lineage>
</organism>
<geneLocation type="chloroplast" evidence="2"/>
<sequence length="442" mass="53319">MTFFETKVLNIQNDIFIASKNINFRLIRFHQRLLTSSLVGRLLSVRNAIEKDNFNFLSSRDKLCIVLNLKYNRFLDKETKFYFLKNSGLSFFYKNFSLYDTSFQALTSLTCLPFIEFTSDRTIYGFRPYRDCSDLLFSIKSFFLKIIKKIFGVVLESFFFNNKLDSQLKMIRIFDNIYVFSNFPNKFQHYKLILIKFFNIRGIKLSEKSFLIYSFYEGFEFLGWKLQKSSFSFLLSQVSKNNIKSYKLDLKAIVKNSINVNLSKTLRILNFKIDEWINCYSLSDFWNNIANDLDLYLYKLLWKFFKRCHPRRSNSWIYHKYWKNLSGSWKLIAYDPLNGGISLLKSHNRFMDFHFAFPLMLNTFDKRNHKKISITLYEKYKKNFYSFYYLIYKRQKGLCFCCRRSLGFSNLKLVNLSRFTIKKRLNLVSNLHFFHSYCNWSY</sequence>
<keyword evidence="2" id="KW-0934">Plastid</keyword>
<gene>
    <name evidence="2" type="primary">roaA</name>
</gene>
<dbReference type="RefSeq" id="YP_007517037.3">
    <property type="nucleotide sequence ID" value="NC_020460.2"/>
</dbReference>
<evidence type="ECO:0000259" key="1">
    <source>
        <dbReference type="Pfam" id="PF08388"/>
    </source>
</evidence>
<dbReference type="InterPro" id="IPR013597">
    <property type="entry name" value="Mat_intron_G2"/>
</dbReference>
<accession>M1EWD6</accession>
<name>M1EWD6_EUGVI</name>
<protein>
    <submittedName>
        <fullName evidence="2">RoaA</fullName>
    </submittedName>
</protein>